<reference evidence="2" key="1">
    <citation type="submission" date="2023-05" db="EMBL/GenBank/DDBJ databases">
        <authorList>
            <person name="Stuckert A."/>
        </authorList>
    </citation>
    <scope>NUCLEOTIDE SEQUENCE</scope>
</reference>
<feature type="domain" description="Small ribosomal subunit protein mS35 mitochondrial conserved" evidence="1">
    <location>
        <begin position="167"/>
        <end position="239"/>
    </location>
</feature>
<keyword evidence="3" id="KW-1185">Reference proteome</keyword>
<gene>
    <name evidence="2" type="ORF">SPARVUS_LOCUS7809231</name>
</gene>
<name>A0ABN9DM69_9NEOB</name>
<evidence type="ECO:0000259" key="1">
    <source>
        <dbReference type="Pfam" id="PF10213"/>
    </source>
</evidence>
<dbReference type="InterPro" id="IPR019349">
    <property type="entry name" value="Ribosomal_mS35_mit"/>
</dbReference>
<proteinExistence type="predicted"/>
<evidence type="ECO:0000313" key="3">
    <source>
        <dbReference type="Proteomes" id="UP001162483"/>
    </source>
</evidence>
<dbReference type="EMBL" id="CATNWA010014592">
    <property type="protein sequence ID" value="CAI9573701.1"/>
    <property type="molecule type" value="Genomic_DNA"/>
</dbReference>
<dbReference type="PANTHER" id="PTHR13490:SF0">
    <property type="entry name" value="SMALL RIBOSOMAL SUBUNIT PROTEIN MS35"/>
    <property type="match status" value="1"/>
</dbReference>
<protein>
    <recommendedName>
        <fullName evidence="1">Small ribosomal subunit protein mS35 mitochondrial conserved domain-containing protein</fullName>
    </recommendedName>
</protein>
<dbReference type="Pfam" id="PF10213">
    <property type="entry name" value="MRP-S28"/>
    <property type="match status" value="1"/>
</dbReference>
<dbReference type="Proteomes" id="UP001162483">
    <property type="component" value="Unassembled WGS sequence"/>
</dbReference>
<comment type="caution">
    <text evidence="2">The sequence shown here is derived from an EMBL/GenBank/DDBJ whole genome shotgun (WGS) entry which is preliminary data.</text>
</comment>
<organism evidence="2 3">
    <name type="scientific">Staurois parvus</name>
    <dbReference type="NCBI Taxonomy" id="386267"/>
    <lineage>
        <taxon>Eukaryota</taxon>
        <taxon>Metazoa</taxon>
        <taxon>Chordata</taxon>
        <taxon>Craniata</taxon>
        <taxon>Vertebrata</taxon>
        <taxon>Euteleostomi</taxon>
        <taxon>Amphibia</taxon>
        <taxon>Batrachia</taxon>
        <taxon>Anura</taxon>
        <taxon>Neobatrachia</taxon>
        <taxon>Ranoidea</taxon>
        <taxon>Ranidae</taxon>
        <taxon>Staurois</taxon>
    </lineage>
</organism>
<evidence type="ECO:0000313" key="2">
    <source>
        <dbReference type="EMBL" id="CAI9573701.1"/>
    </source>
</evidence>
<accession>A0ABN9DM69</accession>
<dbReference type="InterPro" id="IPR039848">
    <property type="entry name" value="Ribosomal_mS35_mt"/>
</dbReference>
<sequence length="320" mass="36164">MAASMLSRVCMTLRPPGLCGVAPGWVRYYANDSFVSGNAHREPRLKPKMDRSKVVLSSRTERMLPDQDWTNVYPAAASFKPSAVPLPVRMGYPVKMGAPPDKYGNLELMKVPNFLHITPLAIRKHCAALKEFCNEWPAVLSDDDQCNQHFPIELSSVDYVFAGPSIHNPKARVVTLQIKLSSLNLDKHARQKLIKLVGSRYNAESDTLTIQTDRCPLKRQNEDYAMYLLTVLYHESCKTEAWESEIQDSDMDEYIWEGSTSEKNTLQTLLKSRGTSIEEILQSPSVQEYRSAMLNLRNQGETEDSISTYKQSVKKMLGIA</sequence>
<dbReference type="PANTHER" id="PTHR13490">
    <property type="entry name" value="MITOCHONDRIAL 28S RIBOSOMAL PROTEIN S28"/>
    <property type="match status" value="1"/>
</dbReference>